<accession>A0A6C2TWY9</accession>
<feature type="region of interest" description="Disordered" evidence="1">
    <location>
        <begin position="59"/>
        <end position="88"/>
    </location>
</feature>
<name>A0A6C2TWY9_PONDE</name>
<evidence type="ECO:0000256" key="1">
    <source>
        <dbReference type="SAM" id="MobiDB-lite"/>
    </source>
</evidence>
<evidence type="ECO:0000313" key="2">
    <source>
        <dbReference type="EMBL" id="VGO11841.1"/>
    </source>
</evidence>
<dbReference type="Proteomes" id="UP000366872">
    <property type="component" value="Unassembled WGS sequence"/>
</dbReference>
<dbReference type="RefSeq" id="WP_136077561.1">
    <property type="nucleotide sequence ID" value="NZ_CAAHFG010000001.1"/>
</dbReference>
<protein>
    <submittedName>
        <fullName evidence="2">Uncharacterized protein</fullName>
    </submittedName>
</protein>
<feature type="compositionally biased region" description="Polar residues" evidence="1">
    <location>
        <begin position="64"/>
        <end position="75"/>
    </location>
</feature>
<dbReference type="AlphaFoldDB" id="A0A6C2TWY9"/>
<evidence type="ECO:0000313" key="3">
    <source>
        <dbReference type="Proteomes" id="UP000366872"/>
    </source>
</evidence>
<organism evidence="2 3">
    <name type="scientific">Pontiella desulfatans</name>
    <dbReference type="NCBI Taxonomy" id="2750659"/>
    <lineage>
        <taxon>Bacteria</taxon>
        <taxon>Pseudomonadati</taxon>
        <taxon>Kiritimatiellota</taxon>
        <taxon>Kiritimatiellia</taxon>
        <taxon>Kiritimatiellales</taxon>
        <taxon>Pontiellaceae</taxon>
        <taxon>Pontiella</taxon>
    </lineage>
</organism>
<reference evidence="2 3" key="1">
    <citation type="submission" date="2019-04" db="EMBL/GenBank/DDBJ databases">
        <authorList>
            <person name="Van Vliet M D."/>
        </authorList>
    </citation>
    <scope>NUCLEOTIDE SEQUENCE [LARGE SCALE GENOMIC DNA]</scope>
    <source>
        <strain evidence="2 3">F1</strain>
    </source>
</reference>
<proteinExistence type="predicted"/>
<dbReference type="EMBL" id="CAAHFG010000001">
    <property type="protein sequence ID" value="VGO11841.1"/>
    <property type="molecule type" value="Genomic_DNA"/>
</dbReference>
<gene>
    <name evidence="2" type="ORF">PDESU_00388</name>
</gene>
<keyword evidence="3" id="KW-1185">Reference proteome</keyword>
<sequence>MIKLNASYSKKVPADQEYSSRSFLACVEVELPTGATAQELQQKIHETFRLVEQSVEDEIAGKTANGSGKPQQRSQGKPGDPGPASNKQISYILSLGKARNKPLAELNIEVGRLYGVESVYQLTKPDASRFVDVLKQAA</sequence>